<feature type="compositionally biased region" description="Gly residues" evidence="7">
    <location>
        <begin position="515"/>
        <end position="524"/>
    </location>
</feature>
<name>A0A0G4HFF0_9ALVE</name>
<evidence type="ECO:0000256" key="2">
    <source>
        <dbReference type="ARBA" id="ARBA00012438"/>
    </source>
</evidence>
<dbReference type="CDD" id="cd00082">
    <property type="entry name" value="HisKA"/>
    <property type="match status" value="1"/>
</dbReference>
<feature type="domain" description="Histidine kinase" evidence="8">
    <location>
        <begin position="273"/>
        <end position="457"/>
    </location>
</feature>
<dbReference type="PROSITE" id="PS50110">
    <property type="entry name" value="RESPONSE_REGULATORY"/>
    <property type="match status" value="1"/>
</dbReference>
<keyword evidence="3 6" id="KW-0597">Phosphoprotein</keyword>
<proteinExistence type="predicted"/>
<keyword evidence="4" id="KW-0808">Transferase</keyword>
<dbReference type="GO" id="GO:0009927">
    <property type="term" value="F:histidine phosphotransfer kinase activity"/>
    <property type="evidence" value="ECO:0007669"/>
    <property type="project" value="TreeGrafter"/>
</dbReference>
<dbReference type="EC" id="2.7.13.3" evidence="2"/>
<evidence type="ECO:0000256" key="3">
    <source>
        <dbReference type="ARBA" id="ARBA00022553"/>
    </source>
</evidence>
<evidence type="ECO:0000313" key="10">
    <source>
        <dbReference type="EMBL" id="CEM42749.1"/>
    </source>
</evidence>
<evidence type="ECO:0000256" key="7">
    <source>
        <dbReference type="SAM" id="MobiDB-lite"/>
    </source>
</evidence>
<dbReference type="SMART" id="SM00448">
    <property type="entry name" value="REC"/>
    <property type="match status" value="1"/>
</dbReference>
<dbReference type="Pfam" id="PF00072">
    <property type="entry name" value="Response_reg"/>
    <property type="match status" value="1"/>
</dbReference>
<feature type="region of interest" description="Disordered" evidence="7">
    <location>
        <begin position="101"/>
        <end position="175"/>
    </location>
</feature>
<dbReference type="InterPro" id="IPR036890">
    <property type="entry name" value="HATPase_C_sf"/>
</dbReference>
<feature type="region of interest" description="Disordered" evidence="7">
    <location>
        <begin position="505"/>
        <end position="524"/>
    </location>
</feature>
<dbReference type="SMART" id="SM00387">
    <property type="entry name" value="HATPase_c"/>
    <property type="match status" value="1"/>
</dbReference>
<dbReference type="Gene3D" id="3.30.565.10">
    <property type="entry name" value="Histidine kinase-like ATPase, C-terminal domain"/>
    <property type="match status" value="1"/>
</dbReference>
<reference evidence="10" key="1">
    <citation type="submission" date="2014-11" db="EMBL/GenBank/DDBJ databases">
        <authorList>
            <person name="Otto D Thomas"/>
            <person name="Naeem Raeece"/>
        </authorList>
    </citation>
    <scope>NUCLEOTIDE SEQUENCE</scope>
</reference>
<dbReference type="PANTHER" id="PTHR43047:SF69">
    <property type="entry name" value="HISTIDINE KINASE CONTAINING CHEY-HOMOLOGOUS RECEIVER DOMAIN-RELATED"/>
    <property type="match status" value="1"/>
</dbReference>
<dbReference type="AlphaFoldDB" id="A0A0G4HFF0"/>
<evidence type="ECO:0000256" key="4">
    <source>
        <dbReference type="ARBA" id="ARBA00022679"/>
    </source>
</evidence>
<feature type="modified residue" description="4-aspartylphosphate" evidence="6">
    <location>
        <position position="692"/>
    </location>
</feature>
<dbReference type="InterPro" id="IPR004358">
    <property type="entry name" value="Sig_transdc_His_kin-like_C"/>
</dbReference>
<dbReference type="PRINTS" id="PR00344">
    <property type="entry name" value="BCTRLSENSOR"/>
</dbReference>
<dbReference type="InterPro" id="IPR003594">
    <property type="entry name" value="HATPase_dom"/>
</dbReference>
<gene>
    <name evidence="10" type="ORF">Cvel_6647</name>
</gene>
<dbReference type="InterPro" id="IPR003661">
    <property type="entry name" value="HisK_dim/P_dom"/>
</dbReference>
<protein>
    <recommendedName>
        <fullName evidence="2">histidine kinase</fullName>
        <ecNumber evidence="2">2.7.13.3</ecNumber>
    </recommendedName>
</protein>
<dbReference type="Gene3D" id="3.40.50.2300">
    <property type="match status" value="1"/>
</dbReference>
<accession>A0A0G4HFF0</accession>
<dbReference type="InterPro" id="IPR001789">
    <property type="entry name" value="Sig_transdc_resp-reg_receiver"/>
</dbReference>
<dbReference type="PROSITE" id="PS50109">
    <property type="entry name" value="HIS_KIN"/>
    <property type="match status" value="1"/>
</dbReference>
<dbReference type="Pfam" id="PF02518">
    <property type="entry name" value="HATPase_c"/>
    <property type="match status" value="1"/>
</dbReference>
<dbReference type="InterPro" id="IPR011006">
    <property type="entry name" value="CheY-like_superfamily"/>
</dbReference>
<feature type="compositionally biased region" description="Gly residues" evidence="7">
    <location>
        <begin position="324"/>
        <end position="338"/>
    </location>
</feature>
<dbReference type="SUPFAM" id="SSF52172">
    <property type="entry name" value="CheY-like"/>
    <property type="match status" value="1"/>
</dbReference>
<feature type="compositionally biased region" description="Gly residues" evidence="7">
    <location>
        <begin position="561"/>
        <end position="578"/>
    </location>
</feature>
<feature type="region of interest" description="Disordered" evidence="7">
    <location>
        <begin position="539"/>
        <end position="624"/>
    </location>
</feature>
<feature type="compositionally biased region" description="Gly residues" evidence="7">
    <location>
        <begin position="108"/>
        <end position="117"/>
    </location>
</feature>
<dbReference type="InterPro" id="IPR005467">
    <property type="entry name" value="His_kinase_dom"/>
</dbReference>
<comment type="catalytic activity">
    <reaction evidence="1">
        <text>ATP + protein L-histidine = ADP + protein N-phospho-L-histidine.</text>
        <dbReference type="EC" id="2.7.13.3"/>
    </reaction>
</comment>
<dbReference type="SUPFAM" id="SSF55874">
    <property type="entry name" value="ATPase domain of HSP90 chaperone/DNA topoisomerase II/histidine kinase"/>
    <property type="match status" value="1"/>
</dbReference>
<keyword evidence="5" id="KW-0418">Kinase</keyword>
<dbReference type="GO" id="GO:0000155">
    <property type="term" value="F:phosphorelay sensor kinase activity"/>
    <property type="evidence" value="ECO:0007669"/>
    <property type="project" value="InterPro"/>
</dbReference>
<evidence type="ECO:0000256" key="5">
    <source>
        <dbReference type="ARBA" id="ARBA00022777"/>
    </source>
</evidence>
<evidence type="ECO:0000256" key="6">
    <source>
        <dbReference type="PROSITE-ProRule" id="PRU00169"/>
    </source>
</evidence>
<feature type="compositionally biased region" description="Basic and acidic residues" evidence="7">
    <location>
        <begin position="603"/>
        <end position="618"/>
    </location>
</feature>
<evidence type="ECO:0000256" key="1">
    <source>
        <dbReference type="ARBA" id="ARBA00000085"/>
    </source>
</evidence>
<dbReference type="VEuPathDB" id="CryptoDB:Cvel_6647"/>
<dbReference type="PANTHER" id="PTHR43047">
    <property type="entry name" value="TWO-COMPONENT HISTIDINE PROTEIN KINASE"/>
    <property type="match status" value="1"/>
</dbReference>
<feature type="region of interest" description="Disordered" evidence="7">
    <location>
        <begin position="312"/>
        <end position="338"/>
    </location>
</feature>
<sequence>MCVHAILWAFTQSWLSDFGADEFSSTTVYGLFCFVVCVTVSHGKMGTLRDGFDNYIKRQEAEEGYRRFLSYMMHEMRNPIGGAMFLLDDLEHTNRKLALSTKAAGASREGGGKGGMGFPPYLDSSPPPVRVQSNGKPGGGESAGNNRSSCFLPMKSRNGVRGNGSPDHVGGREEDVAAEKAGLEKEIEFLHGRMRSSLEMMKSVCDDVLTIEKVQKRGFEYFVSTCNPVVWLEELSNLERIAMTAANIDLKLVTEIAPDLENGFETHSLTAAADWLHLRQVAVNFLSNARKFTKKGGEVVLRLQVDRLNPRALPPECRLPDSPEGGGEGRGTGRTLGSGGAWGVPLGGNWEGQGTILLCDVARSSTGLPKARDVTGWARMHVSVSDTGAGLTPAEAEKLFLPYSQIRAGELQRGGGTGLGLCISKMFVEAHWDGKVGVMSEGRNLGSTFFFSICCPLVAIHRERRGSPVTGTGALLPAFPFALSPRGERRQSLAPVSLCLGEPLLDSQGRPSGEGLEGPWGGDGGCAASPRVSVARVASSTPLSNCRSPHLRRSRSSSIVGEGGGTAGTGSSGGVRGQGGHRRSVVDQLLPPALPPAPVSSCARERSDASSAGNHEEDVPAGMPGSMLKQVQTYAGSFDCLVVDDIWICAFGSFRAMERLGFRPCMCLSGMRALERLRKPGAVDRVKVVLMDKDMPGIDGPETIRRLRTFFLEQGVRQPFVVGVTGEAAGPGMAALKEAGADVVFSKPLRPEALQESLQRFMQTQQED</sequence>
<evidence type="ECO:0000259" key="8">
    <source>
        <dbReference type="PROSITE" id="PS50109"/>
    </source>
</evidence>
<evidence type="ECO:0000259" key="9">
    <source>
        <dbReference type="PROSITE" id="PS50110"/>
    </source>
</evidence>
<dbReference type="PhylomeDB" id="A0A0G4HFF0"/>
<dbReference type="EMBL" id="CDMZ01002524">
    <property type="protein sequence ID" value="CEM42749.1"/>
    <property type="molecule type" value="Genomic_DNA"/>
</dbReference>
<organism evidence="10">
    <name type="scientific">Chromera velia CCMP2878</name>
    <dbReference type="NCBI Taxonomy" id="1169474"/>
    <lineage>
        <taxon>Eukaryota</taxon>
        <taxon>Sar</taxon>
        <taxon>Alveolata</taxon>
        <taxon>Colpodellida</taxon>
        <taxon>Chromeraceae</taxon>
        <taxon>Chromera</taxon>
    </lineage>
</organism>
<feature type="domain" description="Response regulatory" evidence="9">
    <location>
        <begin position="639"/>
        <end position="762"/>
    </location>
</feature>
<dbReference type="GO" id="GO:0005886">
    <property type="term" value="C:plasma membrane"/>
    <property type="evidence" value="ECO:0007669"/>
    <property type="project" value="TreeGrafter"/>
</dbReference>
<dbReference type="CDD" id="cd17546">
    <property type="entry name" value="REC_hyHK_CKI1_RcsC-like"/>
    <property type="match status" value="1"/>
</dbReference>